<dbReference type="AlphaFoldDB" id="A0A120F796"/>
<dbReference type="EMBL" id="LT607752">
    <property type="protein sequence ID" value="SCG64327.1"/>
    <property type="molecule type" value="Genomic_DNA"/>
</dbReference>
<dbReference type="Proteomes" id="UP000198226">
    <property type="component" value="Chromosome I"/>
</dbReference>
<organism evidence="1 2">
    <name type="scientific">Micromonospora rifamycinica</name>
    <dbReference type="NCBI Taxonomy" id="291594"/>
    <lineage>
        <taxon>Bacteria</taxon>
        <taxon>Bacillati</taxon>
        <taxon>Actinomycetota</taxon>
        <taxon>Actinomycetes</taxon>
        <taxon>Micromonosporales</taxon>
        <taxon>Micromonosporaceae</taxon>
        <taxon>Micromonospora</taxon>
    </lineage>
</organism>
<dbReference type="NCBIfam" id="TIGR02243">
    <property type="entry name" value="putative baseplate assembly protein"/>
    <property type="match status" value="1"/>
</dbReference>
<dbReference type="OrthoDB" id="9027184at2"/>
<gene>
    <name evidence="1" type="ORF">GA0070623_3048</name>
</gene>
<proteinExistence type="predicted"/>
<dbReference type="InterPro" id="IPR011749">
    <property type="entry name" value="CHP02243"/>
</dbReference>
<evidence type="ECO:0000313" key="2">
    <source>
        <dbReference type="Proteomes" id="UP000198226"/>
    </source>
</evidence>
<reference evidence="2" key="1">
    <citation type="submission" date="2016-06" db="EMBL/GenBank/DDBJ databases">
        <authorList>
            <person name="Varghese N."/>
            <person name="Submissions Spin"/>
        </authorList>
    </citation>
    <scope>NUCLEOTIDE SEQUENCE [LARGE SCALE GENOMIC DNA]</scope>
    <source>
        <strain evidence="2">DSM 44983</strain>
    </source>
</reference>
<evidence type="ECO:0000313" key="1">
    <source>
        <dbReference type="EMBL" id="SCG64327.1"/>
    </source>
</evidence>
<accession>A0A120F796</accession>
<protein>
    <submittedName>
        <fullName evidence="1">Putative baseplate assembly protein</fullName>
    </submittedName>
</protein>
<keyword evidence="2" id="KW-1185">Reference proteome</keyword>
<dbReference type="RefSeq" id="WP_067314491.1">
    <property type="nucleotide sequence ID" value="NZ_LRMV01000208.1"/>
</dbReference>
<sequence length="646" mass="68892">MALPAPDLDDRGFDELVGDARRLIADRCPEWTDLHPADPGITLIETFASLTDQLIYRLNRVPDRLYVKFLELIGVRLVPPTAARTTLTFWLSTPARATQVVPAGTRAVTVADGGDPLVFATLADLAVPPCALTQLRVRTADGSTDQTGALELGGPVAAFSPVPQPGDELLIGLDRPVGGCAVRLEFEGRVDGVGVNPLHPPLRWEARGVDGWLECEVGLDETGALNRPGAILLHVPDGHQATLVDGVLAGWLRARVVAPEEGQPGYSASPVLLGLAANTVGGTTEAVHADLVDDEEIGDSEGVPGQRFTLTRRPVLVGFGDPVLEVSSDDGWQRWSPVEHFAGSGPDDRHFLLDGVAGEVVFGPAVRQPDGTLRRYGAVPPRGGRLRLRRYAVGGGSRGNVGIGAVTALRTSIPYVAGVENRRPASGGVDGETLDEARRRGPLTLRSRSRAVTAEDHEVLAREAAPELARVRCVPSNGDGPPVARILVVPAAPAEEGRLRLEDLIPAESSLARVAERLDATRLVGTRVVVEPPRYRGVTVVARVVARPRVVVERVRAEGLAALYGFLSPLVGGGPDGRGWPFGRPVQAGELFAVLQRVRGVELVEDLRLFTANPVTGERGTEAGRIDLEPDSLVFSFDHQLRVEEN</sequence>
<name>A0A120F796_9ACTN</name>